<protein>
    <recommendedName>
        <fullName evidence="1">Heterokaryon incompatibility domain-containing protein</fullName>
    </recommendedName>
</protein>
<accession>A0A8H6CXW0</accession>
<dbReference type="EMBL" id="JAAOAN010001098">
    <property type="protein sequence ID" value="KAF5696986.1"/>
    <property type="molecule type" value="Genomic_DNA"/>
</dbReference>
<dbReference type="PANTHER" id="PTHR33112:SF16">
    <property type="entry name" value="HETEROKARYON INCOMPATIBILITY DOMAIN-CONTAINING PROTEIN"/>
    <property type="match status" value="1"/>
</dbReference>
<evidence type="ECO:0000259" key="1">
    <source>
        <dbReference type="Pfam" id="PF06985"/>
    </source>
</evidence>
<dbReference type="PANTHER" id="PTHR33112">
    <property type="entry name" value="DOMAIN PROTEIN, PUTATIVE-RELATED"/>
    <property type="match status" value="1"/>
</dbReference>
<feature type="domain" description="Heterokaryon incompatibility" evidence="1">
    <location>
        <begin position="290"/>
        <end position="449"/>
    </location>
</feature>
<reference evidence="2 3" key="1">
    <citation type="submission" date="2020-05" db="EMBL/GenBank/DDBJ databases">
        <title>Identification and distribution of gene clusters putatively required for synthesis of sphingolipid metabolism inhibitors in phylogenetically diverse species of the filamentous fungus Fusarium.</title>
        <authorList>
            <person name="Kim H.-S."/>
            <person name="Busman M."/>
            <person name="Brown D.W."/>
            <person name="Divon H."/>
            <person name="Uhlig S."/>
            <person name="Proctor R.H."/>
        </authorList>
    </citation>
    <scope>NUCLEOTIDE SEQUENCE [LARGE SCALE GENOMIC DNA]</scope>
    <source>
        <strain evidence="2 3">NRRL 66235</strain>
    </source>
</reference>
<dbReference type="AlphaFoldDB" id="A0A8H6CXW0"/>
<gene>
    <name evidence="2" type="ORF">FMUND_15540</name>
</gene>
<dbReference type="Pfam" id="PF06985">
    <property type="entry name" value="HET"/>
    <property type="match status" value="1"/>
</dbReference>
<proteinExistence type="predicted"/>
<dbReference type="InterPro" id="IPR010730">
    <property type="entry name" value="HET"/>
</dbReference>
<evidence type="ECO:0000313" key="3">
    <source>
        <dbReference type="Proteomes" id="UP000544331"/>
    </source>
</evidence>
<dbReference type="OrthoDB" id="3789824at2759"/>
<sequence length="754" mass="84554">MDRISPAAAALGIIHPLQYKIIAMINAIARTYLELNLKLMDYIIEPNLDVREILSNQRPDSAASDFAEMNQPRRPISAFSRLTSITCLEAPDMAQRLCAACSRFAKDFAEAEEKVSFPRAQTLAPNIHALRKSAQNDCQLCQIVYQSYFYNSFVSWSEETFPIHLQKWPYRPHRDDGLPHPGQDPIKPEALWIGVGKTIKETEGLVKACSSRTSSSIADLSSDEGVEKAVALAKEWLATCCTNHTNCCMSPGNQHLAETLPTRVIDVGSKDEALAPKLFIPTHPLQDIKYVALSYAWGSDQDFAKTTASNLDDMTRCLPWDKLAKTIQDAIIFTRKLSIRYLWVDALCILQSEGPDDAQHRADWSYEAARFGQYYQNATLTIAATGAISSSDGLFLRRPALEFDPEPVILKQNTNGGETDVFIIKPPTPSWGLAIQNAALLTRGWAIQERVLSKRILHFGASCLLWECHESRVTETNPGDTDSLAYSQTGEDFLSAFKDMDNRQEDDIMRSWYQFIAVYSSTNFSFHTDKLPALSGIAARVKDRFPQDYIAGIWELAVPEGLAWMVRETEEPDPGSDLPSWCWATRRSVSFFFVWDNNDWNPMIQVKSWSVTTNGPQTSGQILQARLIISGIFKGIDLSDPSLIFKFGSKTNAEWTNNVTSLTALDPGFSVDRLVFIDDARSIKTIGNHHPCLLIGKSYPPLNSTEKRLVGVALILEPTGRVGLFQEYRRIGLASLSFMEYWDDVQDMRTVELV</sequence>
<evidence type="ECO:0000313" key="2">
    <source>
        <dbReference type="EMBL" id="KAF5696986.1"/>
    </source>
</evidence>
<organism evidence="2 3">
    <name type="scientific">Fusarium mundagurra</name>
    <dbReference type="NCBI Taxonomy" id="1567541"/>
    <lineage>
        <taxon>Eukaryota</taxon>
        <taxon>Fungi</taxon>
        <taxon>Dikarya</taxon>
        <taxon>Ascomycota</taxon>
        <taxon>Pezizomycotina</taxon>
        <taxon>Sordariomycetes</taxon>
        <taxon>Hypocreomycetidae</taxon>
        <taxon>Hypocreales</taxon>
        <taxon>Nectriaceae</taxon>
        <taxon>Fusarium</taxon>
        <taxon>Fusarium fujikuroi species complex</taxon>
    </lineage>
</organism>
<name>A0A8H6CXW0_9HYPO</name>
<dbReference type="Proteomes" id="UP000544331">
    <property type="component" value="Unassembled WGS sequence"/>
</dbReference>
<keyword evidence="3" id="KW-1185">Reference proteome</keyword>
<comment type="caution">
    <text evidence="2">The sequence shown here is derived from an EMBL/GenBank/DDBJ whole genome shotgun (WGS) entry which is preliminary data.</text>
</comment>